<keyword evidence="2" id="KW-1185">Reference proteome</keyword>
<comment type="caution">
    <text evidence="1">The sequence shown here is derived from an EMBL/GenBank/DDBJ whole genome shotgun (WGS) entry which is preliminary data.</text>
</comment>
<organism evidence="1 2">
    <name type="scientific">Brachionus plicatilis</name>
    <name type="common">Marine rotifer</name>
    <name type="synonym">Brachionus muelleri</name>
    <dbReference type="NCBI Taxonomy" id="10195"/>
    <lineage>
        <taxon>Eukaryota</taxon>
        <taxon>Metazoa</taxon>
        <taxon>Spiralia</taxon>
        <taxon>Gnathifera</taxon>
        <taxon>Rotifera</taxon>
        <taxon>Eurotatoria</taxon>
        <taxon>Monogononta</taxon>
        <taxon>Pseudotrocha</taxon>
        <taxon>Ploima</taxon>
        <taxon>Brachionidae</taxon>
        <taxon>Brachionus</taxon>
    </lineage>
</organism>
<accession>A0A3M7S2V0</accession>
<evidence type="ECO:0000313" key="1">
    <source>
        <dbReference type="EMBL" id="RNA30111.1"/>
    </source>
</evidence>
<dbReference type="Proteomes" id="UP000276133">
    <property type="component" value="Unassembled WGS sequence"/>
</dbReference>
<dbReference type="AlphaFoldDB" id="A0A3M7S2V0"/>
<sequence>MFLNRQFEYIQIILTELVLLVLTTYASSHRYISVSVGCDQSKPVHFTEGFLQSFDRSTKRSDSLTVTKLSFGRKSFLQEAVGSQTTNAIFCIFLKIKQKIKIFSLYSFLEFCLINLPFIRQNSLVLHFRISFFLMTWKNRRRLSVIEPNF</sequence>
<name>A0A3M7S2V0_BRAPC</name>
<protein>
    <submittedName>
        <fullName evidence="1">Uncharacterized protein</fullName>
    </submittedName>
</protein>
<dbReference type="EMBL" id="REGN01002122">
    <property type="protein sequence ID" value="RNA30111.1"/>
    <property type="molecule type" value="Genomic_DNA"/>
</dbReference>
<evidence type="ECO:0000313" key="2">
    <source>
        <dbReference type="Proteomes" id="UP000276133"/>
    </source>
</evidence>
<reference evidence="1 2" key="1">
    <citation type="journal article" date="2018" name="Sci. Rep.">
        <title>Genomic signatures of local adaptation to the degree of environmental predictability in rotifers.</title>
        <authorList>
            <person name="Franch-Gras L."/>
            <person name="Hahn C."/>
            <person name="Garcia-Roger E.M."/>
            <person name="Carmona M.J."/>
            <person name="Serra M."/>
            <person name="Gomez A."/>
        </authorList>
    </citation>
    <scope>NUCLEOTIDE SEQUENCE [LARGE SCALE GENOMIC DNA]</scope>
    <source>
        <strain evidence="1">HYR1</strain>
    </source>
</reference>
<proteinExistence type="predicted"/>
<gene>
    <name evidence="1" type="ORF">BpHYR1_005459</name>
</gene>